<comment type="caution">
    <text evidence="12">The sequence shown here is derived from an EMBL/GenBank/DDBJ whole genome shotgun (WGS) entry which is preliminary data.</text>
</comment>
<comment type="subunit">
    <text evidence="10">Homodimer.</text>
</comment>
<accession>A0ABR7A9J5</accession>
<comment type="function">
    <text evidence="10">Plays an important role in bacterial chemotaxis signal transduction pathway by accelerating the dephosphorylation of phosphorylated CheY (CheY-P).</text>
</comment>
<keyword evidence="7 10" id="KW-0378">Hydrolase</keyword>
<dbReference type="PANTHER" id="PTHR43693">
    <property type="entry name" value="PROTEIN PHOSPHATASE CHEZ"/>
    <property type="match status" value="1"/>
</dbReference>
<dbReference type="InterPro" id="IPR007439">
    <property type="entry name" value="Chemotax_Pase_CheZ"/>
</dbReference>
<dbReference type="SUPFAM" id="SSF75708">
    <property type="entry name" value="Chemotaxis phosphatase CheZ"/>
    <property type="match status" value="1"/>
</dbReference>
<evidence type="ECO:0000313" key="13">
    <source>
        <dbReference type="Proteomes" id="UP000654304"/>
    </source>
</evidence>
<evidence type="ECO:0000256" key="6">
    <source>
        <dbReference type="ARBA" id="ARBA00022779"/>
    </source>
</evidence>
<dbReference type="EC" id="3.1.3.-" evidence="10"/>
<comment type="similarity">
    <text evidence="2 10">Belongs to the CheZ family.</text>
</comment>
<evidence type="ECO:0000256" key="9">
    <source>
        <dbReference type="ARBA" id="ARBA00029599"/>
    </source>
</evidence>
<protein>
    <recommendedName>
        <fullName evidence="3 10">Protein phosphatase CheZ</fullName>
        <ecNumber evidence="10">3.1.3.-</ecNumber>
    </recommendedName>
    <alternativeName>
        <fullName evidence="9 10">Chemotaxis protein CheZ</fullName>
    </alternativeName>
</protein>
<evidence type="ECO:0000256" key="2">
    <source>
        <dbReference type="ARBA" id="ARBA00005908"/>
    </source>
</evidence>
<gene>
    <name evidence="12" type="ORF">H8K43_17805</name>
</gene>
<dbReference type="InterPro" id="IPR050992">
    <property type="entry name" value="CheZ_family_phosphatases"/>
</dbReference>
<feature type="compositionally biased region" description="Low complexity" evidence="11">
    <location>
        <begin position="24"/>
        <end position="42"/>
    </location>
</feature>
<comment type="subcellular location">
    <subcellularLocation>
        <location evidence="1 10">Cytoplasm</location>
    </subcellularLocation>
</comment>
<evidence type="ECO:0000256" key="3">
    <source>
        <dbReference type="ARBA" id="ARBA00018484"/>
    </source>
</evidence>
<keyword evidence="13" id="KW-1185">Reference proteome</keyword>
<evidence type="ECO:0000256" key="7">
    <source>
        <dbReference type="ARBA" id="ARBA00022801"/>
    </source>
</evidence>
<proteinExistence type="inferred from homology"/>
<evidence type="ECO:0000256" key="5">
    <source>
        <dbReference type="ARBA" id="ARBA00022500"/>
    </source>
</evidence>
<evidence type="ECO:0000256" key="11">
    <source>
        <dbReference type="SAM" id="MobiDB-lite"/>
    </source>
</evidence>
<keyword evidence="6 10" id="KW-0283">Flagellar rotation</keyword>
<organism evidence="12 13">
    <name type="scientific">Undibacterium curvum</name>
    <dbReference type="NCBI Taxonomy" id="2762294"/>
    <lineage>
        <taxon>Bacteria</taxon>
        <taxon>Pseudomonadati</taxon>
        <taxon>Pseudomonadota</taxon>
        <taxon>Betaproteobacteria</taxon>
        <taxon>Burkholderiales</taxon>
        <taxon>Oxalobacteraceae</taxon>
        <taxon>Undibacterium</taxon>
    </lineage>
</organism>
<evidence type="ECO:0000256" key="4">
    <source>
        <dbReference type="ARBA" id="ARBA00022490"/>
    </source>
</evidence>
<reference evidence="12 13" key="1">
    <citation type="submission" date="2020-08" db="EMBL/GenBank/DDBJ databases">
        <title>Novel species isolated from subtropical streams in China.</title>
        <authorList>
            <person name="Lu H."/>
        </authorList>
    </citation>
    <scope>NUCLEOTIDE SEQUENCE [LARGE SCALE GENOMIC DNA]</scope>
    <source>
        <strain evidence="12 13">CY22W</strain>
    </source>
</reference>
<dbReference type="PIRSF" id="PIRSF002884">
    <property type="entry name" value="CheZ"/>
    <property type="match status" value="1"/>
</dbReference>
<feature type="region of interest" description="Disordered" evidence="11">
    <location>
        <begin position="1"/>
        <end position="62"/>
    </location>
</feature>
<dbReference type="Proteomes" id="UP000654304">
    <property type="component" value="Unassembled WGS sequence"/>
</dbReference>
<dbReference type="EMBL" id="JACOGD010000012">
    <property type="protein sequence ID" value="MBC3933539.1"/>
    <property type="molecule type" value="Genomic_DNA"/>
</dbReference>
<keyword evidence="4 10" id="KW-0963">Cytoplasm</keyword>
<dbReference type="Pfam" id="PF04344">
    <property type="entry name" value="CheZ"/>
    <property type="match status" value="1"/>
</dbReference>
<feature type="compositionally biased region" description="Acidic residues" evidence="11">
    <location>
        <begin position="1"/>
        <end position="12"/>
    </location>
</feature>
<dbReference type="RefSeq" id="WP_186905105.1">
    <property type="nucleotide sequence ID" value="NZ_JACOGD010000012.1"/>
</dbReference>
<dbReference type="Gene3D" id="1.10.287.500">
    <property type="entry name" value="Helix hairpin bin"/>
    <property type="match status" value="1"/>
</dbReference>
<keyword evidence="8 10" id="KW-0904">Protein phosphatase</keyword>
<name>A0ABR7A9J5_9BURK</name>
<dbReference type="PANTHER" id="PTHR43693:SF1">
    <property type="entry name" value="PROTEIN PHOSPHATASE CHEZ"/>
    <property type="match status" value="1"/>
</dbReference>
<keyword evidence="5 10" id="KW-0145">Chemotaxis</keyword>
<evidence type="ECO:0000313" key="12">
    <source>
        <dbReference type="EMBL" id="MBC3933539.1"/>
    </source>
</evidence>
<evidence type="ECO:0000256" key="1">
    <source>
        <dbReference type="ARBA" id="ARBA00004496"/>
    </source>
</evidence>
<sequence length="255" mass="28050">MTDSADDLEALFEEMANQRQDSDAAPVTPAAPQEEETAAPATLQVSDQPAKLNLRSSEEDASRPMFDRLGNVVRMLHDSMRQLGYDRSLSDVAIQVADAQDRLEYVATLTEQAANKVLNATDLGMPEQDELAKKAKSMDKRWTDLFEGKMSVEEFKSLASDSKEFANTVLASTDAEKARLLDIMMAQDFQDLTGQLIKKVVAINKAVERELAQILLDNAPSDLKEKAVELMEGPSVPNAALEQDDVDNLLDSLGF</sequence>
<evidence type="ECO:0000256" key="8">
    <source>
        <dbReference type="ARBA" id="ARBA00022912"/>
    </source>
</evidence>
<evidence type="ECO:0000256" key="10">
    <source>
        <dbReference type="PIRNR" id="PIRNR002884"/>
    </source>
</evidence>